<keyword evidence="7" id="KW-1185">Reference proteome</keyword>
<proteinExistence type="predicted"/>
<evidence type="ECO:0000256" key="3">
    <source>
        <dbReference type="ARBA" id="ARBA00022679"/>
    </source>
</evidence>
<evidence type="ECO:0000313" key="7">
    <source>
        <dbReference type="Proteomes" id="UP001470230"/>
    </source>
</evidence>
<dbReference type="InterPro" id="IPR029063">
    <property type="entry name" value="SAM-dependent_MTases_sf"/>
</dbReference>
<protein>
    <submittedName>
        <fullName evidence="6">Protein N-terminal and lysine N-methyltransferase efm7</fullName>
    </submittedName>
</protein>
<name>A0ABR2KN83_9EUKA</name>
<dbReference type="PANTHER" id="PTHR14614:SF10">
    <property type="entry name" value="PROTEIN N-TERMINAL AND LYSINE N-METHYLTRANSFERASE EFM7"/>
    <property type="match status" value="1"/>
</dbReference>
<keyword evidence="4" id="KW-0949">S-adenosyl-L-methionine</keyword>
<gene>
    <name evidence="6" type="ORF">M9Y10_029503</name>
</gene>
<organism evidence="6 7">
    <name type="scientific">Tritrichomonas musculus</name>
    <dbReference type="NCBI Taxonomy" id="1915356"/>
    <lineage>
        <taxon>Eukaryota</taxon>
        <taxon>Metamonada</taxon>
        <taxon>Parabasalia</taxon>
        <taxon>Tritrichomonadida</taxon>
        <taxon>Tritrichomonadidae</taxon>
        <taxon>Tritrichomonas</taxon>
    </lineage>
</organism>
<dbReference type="EMBL" id="JAPFFF010000004">
    <property type="protein sequence ID" value="KAK8892278.1"/>
    <property type="molecule type" value="Genomic_DNA"/>
</dbReference>
<dbReference type="PROSITE" id="PS51560">
    <property type="entry name" value="SAM_MT_NNT1"/>
    <property type="match status" value="1"/>
</dbReference>
<evidence type="ECO:0000313" key="6">
    <source>
        <dbReference type="EMBL" id="KAK8892278.1"/>
    </source>
</evidence>
<dbReference type="PANTHER" id="PTHR14614">
    <property type="entry name" value="HEPATOCELLULAR CARCINOMA-ASSOCIATED ANTIGEN"/>
    <property type="match status" value="1"/>
</dbReference>
<dbReference type="SUPFAM" id="SSF53335">
    <property type="entry name" value="S-adenosyl-L-methionine-dependent methyltransferases"/>
    <property type="match status" value="1"/>
</dbReference>
<feature type="region of interest" description="Disordered" evidence="5">
    <location>
        <begin position="1"/>
        <end position="20"/>
    </location>
</feature>
<keyword evidence="3" id="KW-0808">Transferase</keyword>
<dbReference type="InterPro" id="IPR019410">
    <property type="entry name" value="Methyltransf_16"/>
</dbReference>
<dbReference type="Gene3D" id="3.40.50.150">
    <property type="entry name" value="Vaccinia Virus protein VP39"/>
    <property type="match status" value="1"/>
</dbReference>
<comment type="caution">
    <text evidence="6">The sequence shown here is derived from an EMBL/GenBank/DDBJ whole genome shotgun (WGS) entry which is preliminary data.</text>
</comment>
<evidence type="ECO:0000256" key="4">
    <source>
        <dbReference type="ARBA" id="ARBA00022691"/>
    </source>
</evidence>
<evidence type="ECO:0000256" key="1">
    <source>
        <dbReference type="ARBA" id="ARBA00022490"/>
    </source>
</evidence>
<evidence type="ECO:0000256" key="2">
    <source>
        <dbReference type="ARBA" id="ARBA00022603"/>
    </source>
</evidence>
<dbReference type="Proteomes" id="UP001470230">
    <property type="component" value="Unassembled WGS sequence"/>
</dbReference>
<evidence type="ECO:0000256" key="5">
    <source>
        <dbReference type="SAM" id="MobiDB-lite"/>
    </source>
</evidence>
<keyword evidence="1" id="KW-0963">Cytoplasm</keyword>
<sequence>MTDDLADLFDEGPQEPEPEPEYPVIEWEGIQLRLLNVHHSLWGDKLWEAGKIMAKIIKDKQFGVDVTGQNIVEFGSGAGLCSISASISGAKHVVATDYPDTNLIENLQYNCSKYPNIDVVGHQWGKDVTPILKANNNEKFDVAILADLIFNHTCHKQLLQSLTSLLKKDDGSYALVTYSHHRTHLVKEDLNFFKLARRKFGLNVEEVGTMKHPPMFKDDLGPLEVRTTAHFVKMSFRKDGENVELDDEEEEDSDL</sequence>
<dbReference type="InterPro" id="IPR025784">
    <property type="entry name" value="EFM7"/>
</dbReference>
<keyword evidence="2" id="KW-0489">Methyltransferase</keyword>
<reference evidence="6 7" key="1">
    <citation type="submission" date="2024-04" db="EMBL/GenBank/DDBJ databases">
        <title>Tritrichomonas musculus Genome.</title>
        <authorList>
            <person name="Alves-Ferreira E."/>
            <person name="Grigg M."/>
            <person name="Lorenzi H."/>
            <person name="Galac M."/>
        </authorList>
    </citation>
    <scope>NUCLEOTIDE SEQUENCE [LARGE SCALE GENOMIC DNA]</scope>
    <source>
        <strain evidence="6 7">EAF2021</strain>
    </source>
</reference>
<accession>A0ABR2KN83</accession>
<dbReference type="Pfam" id="PF10294">
    <property type="entry name" value="Methyltransf_16"/>
    <property type="match status" value="1"/>
</dbReference>